<evidence type="ECO:0000256" key="1">
    <source>
        <dbReference type="ARBA" id="ARBA00004167"/>
    </source>
</evidence>
<dbReference type="STRING" id="52.CMC5_057010"/>
<dbReference type="AlphaFoldDB" id="A0A0K1ELK4"/>
<name>A0A0K1ELK4_CHOCO</name>
<reference evidence="7 8" key="1">
    <citation type="submission" date="2015-07" db="EMBL/GenBank/DDBJ databases">
        <title>Genome analysis of myxobacterium Chondromyces crocatus Cm c5 reveals a high potential for natural compound synthesis and the genetic basis for the loss of fruiting body formation.</title>
        <authorList>
            <person name="Zaburannyi N."/>
            <person name="Bunk B."/>
            <person name="Maier J."/>
            <person name="Overmann J."/>
            <person name="Mueller R."/>
        </authorList>
    </citation>
    <scope>NUCLEOTIDE SEQUENCE [LARGE SCALE GENOMIC DNA]</scope>
    <source>
        <strain evidence="7 8">Cm c5</strain>
    </source>
</reference>
<organism evidence="7 8">
    <name type="scientific">Chondromyces crocatus</name>
    <dbReference type="NCBI Taxonomy" id="52"/>
    <lineage>
        <taxon>Bacteria</taxon>
        <taxon>Pseudomonadati</taxon>
        <taxon>Myxococcota</taxon>
        <taxon>Polyangia</taxon>
        <taxon>Polyangiales</taxon>
        <taxon>Polyangiaceae</taxon>
        <taxon>Chondromyces</taxon>
    </lineage>
</organism>
<comment type="similarity">
    <text evidence="2">Belongs to the LemA family.</text>
</comment>
<dbReference type="Proteomes" id="UP000067626">
    <property type="component" value="Chromosome"/>
</dbReference>
<evidence type="ECO:0000313" key="8">
    <source>
        <dbReference type="Proteomes" id="UP000067626"/>
    </source>
</evidence>
<dbReference type="Pfam" id="PF04011">
    <property type="entry name" value="LemA"/>
    <property type="match status" value="1"/>
</dbReference>
<accession>A0A0K1ELK4</accession>
<evidence type="ECO:0000256" key="5">
    <source>
        <dbReference type="ARBA" id="ARBA00023136"/>
    </source>
</evidence>
<dbReference type="RefSeq" id="WP_082362857.1">
    <property type="nucleotide sequence ID" value="NZ_CP012159.1"/>
</dbReference>
<evidence type="ECO:0000256" key="2">
    <source>
        <dbReference type="ARBA" id="ARBA00008854"/>
    </source>
</evidence>
<keyword evidence="5" id="KW-0472">Membrane</keyword>
<dbReference type="OrthoDB" id="9804152at2"/>
<keyword evidence="8" id="KW-1185">Reference proteome</keyword>
<gene>
    <name evidence="7" type="primary">lemA</name>
    <name evidence="7" type="ORF">CMC5_057010</name>
</gene>
<evidence type="ECO:0000256" key="6">
    <source>
        <dbReference type="SAM" id="Coils"/>
    </source>
</evidence>
<protein>
    <submittedName>
        <fullName evidence="7">LemA family protein</fullName>
    </submittedName>
</protein>
<keyword evidence="4" id="KW-1133">Transmembrane helix</keyword>
<dbReference type="Gene3D" id="1.20.1440.20">
    <property type="entry name" value="LemA-like domain"/>
    <property type="match status" value="1"/>
</dbReference>
<dbReference type="GO" id="GO:0016020">
    <property type="term" value="C:membrane"/>
    <property type="evidence" value="ECO:0007669"/>
    <property type="project" value="UniProtKB-SubCell"/>
</dbReference>
<dbReference type="InterPro" id="IPR007156">
    <property type="entry name" value="MamQ_LemA"/>
</dbReference>
<dbReference type="PATRIC" id="fig|52.7.peg.6278"/>
<evidence type="ECO:0000256" key="4">
    <source>
        <dbReference type="ARBA" id="ARBA00022989"/>
    </source>
</evidence>
<feature type="coiled-coil region" evidence="6">
    <location>
        <begin position="146"/>
        <end position="173"/>
    </location>
</feature>
<keyword evidence="3" id="KW-0812">Transmembrane</keyword>
<evidence type="ECO:0000313" key="7">
    <source>
        <dbReference type="EMBL" id="AKT41493.1"/>
    </source>
</evidence>
<evidence type="ECO:0000256" key="3">
    <source>
        <dbReference type="ARBA" id="ARBA00022692"/>
    </source>
</evidence>
<keyword evidence="6" id="KW-0175">Coiled coil</keyword>
<dbReference type="SUPFAM" id="SSF140478">
    <property type="entry name" value="LemA-like"/>
    <property type="match status" value="1"/>
</dbReference>
<sequence>MSLIARPLFSRFALVSRPLRPLWAALCLLALAFAVTGCSRYNELVEKDQIAAQKWSDLEAALQRRYDLIPNLVEVVKGSAKHEQATLSQVAEARAAAGKIQLTADDLTDPEKMAAFQKAQADLKGSLSRLMVIQEQYPDLKANKGFHDLQVQLEGTENRIQRSREEYNLAVREYNAELLKVGGQVVNKVTGAPFKPRVFFTATTEAQTAPKVTF</sequence>
<proteinExistence type="inferred from homology"/>
<comment type="subcellular location">
    <subcellularLocation>
        <location evidence="1">Membrane</location>
        <topology evidence="1">Single-pass membrane protein</topology>
    </subcellularLocation>
</comment>
<dbReference type="PANTHER" id="PTHR34478:SF2">
    <property type="entry name" value="MEMBRANE PROTEIN"/>
    <property type="match status" value="1"/>
</dbReference>
<dbReference type="EMBL" id="CP012159">
    <property type="protein sequence ID" value="AKT41493.1"/>
    <property type="molecule type" value="Genomic_DNA"/>
</dbReference>
<dbReference type="InterPro" id="IPR023353">
    <property type="entry name" value="LemA-like_dom_sf"/>
</dbReference>
<dbReference type="KEGG" id="ccro:CMC5_057010"/>
<dbReference type="PANTHER" id="PTHR34478">
    <property type="entry name" value="PROTEIN LEMA"/>
    <property type="match status" value="1"/>
</dbReference>